<comment type="caution">
    <text evidence="2">The sequence shown here is derived from an EMBL/GenBank/DDBJ whole genome shotgun (WGS) entry which is preliminary data.</text>
</comment>
<accession>A0A2S6Z501</accession>
<name>A0A2S6Z501_9XANT</name>
<sequence>MSGGRTAGLGALQSCTSRRGDGSSAPRRSQQRTDALRCPGRLDAPLITRQATSLLRGADPSPARERQRVDQLCAGGGATGPGRVQPVFGAIAGAHSGAR</sequence>
<evidence type="ECO:0000313" key="2">
    <source>
        <dbReference type="EMBL" id="PPT76394.1"/>
    </source>
</evidence>
<feature type="region of interest" description="Disordered" evidence="1">
    <location>
        <begin position="1"/>
        <end position="43"/>
    </location>
</feature>
<dbReference type="EMBL" id="MIGV01000009">
    <property type="protein sequence ID" value="PPT76394.1"/>
    <property type="molecule type" value="Genomic_DNA"/>
</dbReference>
<organism evidence="2 3">
    <name type="scientific">Xanthomonas arboricola pv. populi</name>
    <dbReference type="NCBI Taxonomy" id="487823"/>
    <lineage>
        <taxon>Bacteria</taxon>
        <taxon>Pseudomonadati</taxon>
        <taxon>Pseudomonadota</taxon>
        <taxon>Gammaproteobacteria</taxon>
        <taxon>Lysobacterales</taxon>
        <taxon>Lysobacteraceae</taxon>
        <taxon>Xanthomonas</taxon>
    </lineage>
</organism>
<dbReference type="AlphaFoldDB" id="A0A2S6Z501"/>
<proteinExistence type="predicted"/>
<gene>
    <name evidence="2" type="ORF">XaplCFBP3122_10165</name>
</gene>
<protein>
    <submittedName>
        <fullName evidence="2">Uncharacterized protein</fullName>
    </submittedName>
</protein>
<dbReference type="Proteomes" id="UP000238270">
    <property type="component" value="Unassembled WGS sequence"/>
</dbReference>
<evidence type="ECO:0000313" key="3">
    <source>
        <dbReference type="Proteomes" id="UP000238270"/>
    </source>
</evidence>
<evidence type="ECO:0000256" key="1">
    <source>
        <dbReference type="SAM" id="MobiDB-lite"/>
    </source>
</evidence>
<reference evidence="2 3" key="1">
    <citation type="submission" date="2016-08" db="EMBL/GenBank/DDBJ databases">
        <title>Evolution of the type three secretion system and type three effector repertoires in Xanthomonas.</title>
        <authorList>
            <person name="Merda D."/>
            <person name="Briand M."/>
            <person name="Bosis E."/>
            <person name="Rousseau C."/>
            <person name="Portier P."/>
            <person name="Jacques M.-A."/>
            <person name="Fischer-Le Saux M."/>
        </authorList>
    </citation>
    <scope>NUCLEOTIDE SEQUENCE [LARGE SCALE GENOMIC DNA]</scope>
    <source>
        <strain evidence="2 3">CFBP 3122</strain>
    </source>
</reference>